<evidence type="ECO:0000313" key="3">
    <source>
        <dbReference type="EMBL" id="SQB39917.1"/>
    </source>
</evidence>
<evidence type="ECO:0000259" key="2">
    <source>
        <dbReference type="Pfam" id="PF00496"/>
    </source>
</evidence>
<evidence type="ECO:0000256" key="1">
    <source>
        <dbReference type="SAM" id="SignalP"/>
    </source>
</evidence>
<dbReference type="PANTHER" id="PTHR30290">
    <property type="entry name" value="PERIPLASMIC BINDING COMPONENT OF ABC TRANSPORTER"/>
    <property type="match status" value="1"/>
</dbReference>
<dbReference type="GO" id="GO:0015833">
    <property type="term" value="P:peptide transport"/>
    <property type="evidence" value="ECO:0007669"/>
    <property type="project" value="TreeGrafter"/>
</dbReference>
<dbReference type="EMBL" id="UAVY01000008">
    <property type="protein sequence ID" value="SQB39917.1"/>
    <property type="molecule type" value="Genomic_DNA"/>
</dbReference>
<dbReference type="Gene3D" id="3.40.190.10">
    <property type="entry name" value="Periplasmic binding protein-like II"/>
    <property type="match status" value="1"/>
</dbReference>
<dbReference type="GO" id="GO:0030288">
    <property type="term" value="C:outer membrane-bounded periplasmic space"/>
    <property type="evidence" value="ECO:0007669"/>
    <property type="project" value="TreeGrafter"/>
</dbReference>
<dbReference type="Pfam" id="PF00496">
    <property type="entry name" value="SBP_bac_5"/>
    <property type="match status" value="1"/>
</dbReference>
<gene>
    <name evidence="3" type="primary">mppA_2</name>
    <name evidence="3" type="ORF">NCTC10786_05003</name>
</gene>
<name>A0A2X2WK50_CITKO</name>
<dbReference type="AlphaFoldDB" id="A0A2X2WK50"/>
<protein>
    <submittedName>
        <fullName evidence="3">Periplasmic murein tripeptide binding protein</fullName>
    </submittedName>
</protein>
<evidence type="ECO:0000313" key="4">
    <source>
        <dbReference type="Proteomes" id="UP000251584"/>
    </source>
</evidence>
<proteinExistence type="predicted"/>
<dbReference type="InterPro" id="IPR039424">
    <property type="entry name" value="SBP_5"/>
</dbReference>
<accession>A0A2X2WK50</accession>
<keyword evidence="1" id="KW-0732">Signal</keyword>
<feature type="signal peptide" evidence="1">
    <location>
        <begin position="1"/>
        <end position="22"/>
    </location>
</feature>
<reference evidence="3 4" key="1">
    <citation type="submission" date="2018-06" db="EMBL/GenBank/DDBJ databases">
        <authorList>
            <consortium name="Pathogen Informatics"/>
            <person name="Doyle S."/>
        </authorList>
    </citation>
    <scope>NUCLEOTIDE SEQUENCE [LARGE SCALE GENOMIC DNA]</scope>
    <source>
        <strain evidence="3 4">NCTC10786</strain>
    </source>
</reference>
<dbReference type="PANTHER" id="PTHR30290:SF23">
    <property type="entry name" value="PERIPLASMIC MUREIN PEPTIDE-BINDING PROTEIN"/>
    <property type="match status" value="1"/>
</dbReference>
<feature type="chain" id="PRO_5016109715" evidence="1">
    <location>
        <begin position="23"/>
        <end position="140"/>
    </location>
</feature>
<dbReference type="Gene3D" id="3.90.76.10">
    <property type="entry name" value="Dipeptide-binding Protein, Domain 1"/>
    <property type="match status" value="1"/>
</dbReference>
<feature type="domain" description="Solute-binding protein family 5" evidence="2">
    <location>
        <begin position="77"/>
        <end position="134"/>
    </location>
</feature>
<dbReference type="Proteomes" id="UP000251584">
    <property type="component" value="Unassembled WGS sequence"/>
</dbReference>
<sequence>MKHSVSVTCCALLISSVSLTHAADVPGGTVLAEKQELVRHIKDEPASLDPAKAVGLPEIQVIRDLFEGLVNQNEKGEIIPGVATRWKTNDNRIWTFTLRNNAKWSDGTPVTAQDFVYSWQRLVDPKTLSPFAWFCRPCWH</sequence>
<dbReference type="SUPFAM" id="SSF53850">
    <property type="entry name" value="Periplasmic binding protein-like II"/>
    <property type="match status" value="1"/>
</dbReference>
<organism evidence="3 4">
    <name type="scientific">Citrobacter koseri</name>
    <name type="common">Citrobacter diversus</name>
    <dbReference type="NCBI Taxonomy" id="545"/>
    <lineage>
        <taxon>Bacteria</taxon>
        <taxon>Pseudomonadati</taxon>
        <taxon>Pseudomonadota</taxon>
        <taxon>Gammaproteobacteria</taxon>
        <taxon>Enterobacterales</taxon>
        <taxon>Enterobacteriaceae</taxon>
        <taxon>Citrobacter</taxon>
    </lineage>
</organism>
<dbReference type="GO" id="GO:1904680">
    <property type="term" value="F:peptide transmembrane transporter activity"/>
    <property type="evidence" value="ECO:0007669"/>
    <property type="project" value="TreeGrafter"/>
</dbReference>
<dbReference type="InterPro" id="IPR000914">
    <property type="entry name" value="SBP_5_dom"/>
</dbReference>